<dbReference type="Proteomes" id="UP000028073">
    <property type="component" value="Unassembled WGS sequence"/>
</dbReference>
<organism evidence="2 3">
    <name type="scientific">Endozoicomonas numazuensis</name>
    <dbReference type="NCBI Taxonomy" id="1137799"/>
    <lineage>
        <taxon>Bacteria</taxon>
        <taxon>Pseudomonadati</taxon>
        <taxon>Pseudomonadota</taxon>
        <taxon>Gammaproteobacteria</taxon>
        <taxon>Oceanospirillales</taxon>
        <taxon>Endozoicomonadaceae</taxon>
        <taxon>Endozoicomonas</taxon>
    </lineage>
</organism>
<dbReference type="AlphaFoldDB" id="A0A081N6J8"/>
<feature type="signal peptide" evidence="1">
    <location>
        <begin position="1"/>
        <end position="19"/>
    </location>
</feature>
<reference evidence="2 3" key="1">
    <citation type="submission" date="2014-06" db="EMBL/GenBank/DDBJ databases">
        <title>Whole Genome Sequences of Three Symbiotic Endozoicomonas Bacteria.</title>
        <authorList>
            <person name="Neave M.J."/>
            <person name="Apprill A."/>
            <person name="Voolstra C.R."/>
        </authorList>
    </citation>
    <scope>NUCLEOTIDE SEQUENCE [LARGE SCALE GENOMIC DNA]</scope>
    <source>
        <strain evidence="2 3">DSM 25634</strain>
    </source>
</reference>
<accession>A0A081N6J8</accession>
<evidence type="ECO:0000313" key="2">
    <source>
        <dbReference type="EMBL" id="KEQ14071.1"/>
    </source>
</evidence>
<evidence type="ECO:0000256" key="1">
    <source>
        <dbReference type="SAM" id="SignalP"/>
    </source>
</evidence>
<evidence type="ECO:0008006" key="4">
    <source>
        <dbReference type="Google" id="ProtNLM"/>
    </source>
</evidence>
<comment type="caution">
    <text evidence="2">The sequence shown here is derived from an EMBL/GenBank/DDBJ whole genome shotgun (WGS) entry which is preliminary data.</text>
</comment>
<dbReference type="OrthoDB" id="9899672at2"/>
<evidence type="ECO:0000313" key="3">
    <source>
        <dbReference type="Proteomes" id="UP000028073"/>
    </source>
</evidence>
<keyword evidence="3" id="KW-1185">Reference proteome</keyword>
<gene>
    <name evidence="2" type="ORF">GZ78_25915</name>
</gene>
<sequence>MPRLFLLFFTLSLPTLSSAEINSLTNRWIAAFHPDQVTSCDAESLLKKMDTLSSKAQLTLIRPYNPCGIIFLSDSPLDIENLKNSPSIQFIEPDGFNQIQPVMPPIK</sequence>
<feature type="chain" id="PRO_5001760568" description="Inhibitor I9 domain-containing protein" evidence="1">
    <location>
        <begin position="20"/>
        <end position="107"/>
    </location>
</feature>
<proteinExistence type="predicted"/>
<keyword evidence="1" id="KW-0732">Signal</keyword>
<protein>
    <recommendedName>
        <fullName evidence="4">Inhibitor I9 domain-containing protein</fullName>
    </recommendedName>
</protein>
<name>A0A081N6J8_9GAMM</name>
<dbReference type="RefSeq" id="WP_034841896.1">
    <property type="nucleotide sequence ID" value="NZ_JOKH01000008.1"/>
</dbReference>
<dbReference type="EMBL" id="JOKH01000008">
    <property type="protein sequence ID" value="KEQ14071.1"/>
    <property type="molecule type" value="Genomic_DNA"/>
</dbReference>